<reference evidence="1" key="2">
    <citation type="submission" date="2024-05" db="EMBL/GenBank/DDBJ databases">
        <title>Identification and characterization of horizontal gene transfer across gut microbiota members of farm animals based on homology search.</title>
        <authorList>
            <person name="Schwarzerova J."/>
            <person name="Nykrynova M."/>
            <person name="Jureckova K."/>
            <person name="Cejkova D."/>
            <person name="Rychlik I."/>
        </authorList>
    </citation>
    <scope>NUCLEOTIDE SEQUENCE</scope>
    <source>
        <strain evidence="1">84_SSukc20</strain>
    </source>
</reference>
<evidence type="ECO:0000313" key="1">
    <source>
        <dbReference type="EMBL" id="MDN0048104.1"/>
    </source>
</evidence>
<reference evidence="1" key="1">
    <citation type="submission" date="2023-06" db="EMBL/GenBank/DDBJ databases">
        <authorList>
            <person name="Zeman M."/>
            <person name="Kubasova T."/>
            <person name="Jahodarova E."/>
            <person name="Nykrynova M."/>
            <person name="Rychlik I."/>
        </authorList>
    </citation>
    <scope>NUCLEOTIDE SEQUENCE</scope>
    <source>
        <strain evidence="1">84_SSukc20</strain>
    </source>
</reference>
<proteinExistence type="predicted"/>
<dbReference type="RefSeq" id="WP_204502387.1">
    <property type="nucleotide sequence ID" value="NZ_JACJKZ010000002.1"/>
</dbReference>
<sequence length="62" mass="6819">MTQTFGRNTLCRKGKEDSCHRDNHCNSAFVPKVFGINSGRLNFAHENTPGGKGMGTSSKKYV</sequence>
<comment type="caution">
    <text evidence="1">The sequence shown here is derived from an EMBL/GenBank/DDBJ whole genome shotgun (WGS) entry which is preliminary data.</text>
</comment>
<evidence type="ECO:0000313" key="2">
    <source>
        <dbReference type="Proteomes" id="UP001167871"/>
    </source>
</evidence>
<dbReference type="Proteomes" id="UP001167871">
    <property type="component" value="Unassembled WGS sequence"/>
</dbReference>
<keyword evidence="2" id="KW-1185">Reference proteome</keyword>
<dbReference type="EMBL" id="JAUEII010000002">
    <property type="protein sequence ID" value="MDN0048104.1"/>
    <property type="molecule type" value="Genomic_DNA"/>
</dbReference>
<name>A0ABT7X235_9BACE</name>
<gene>
    <name evidence="1" type="ORF">QVO10_01665</name>
</gene>
<accession>A0ABT7X235</accession>
<protein>
    <submittedName>
        <fullName evidence="1">Uncharacterized protein</fullName>
    </submittedName>
</protein>
<organism evidence="1 2">
    <name type="scientific">Bacteroides gallinaceum</name>
    <dbReference type="NCBI Taxonomy" id="1462571"/>
    <lineage>
        <taxon>Bacteria</taxon>
        <taxon>Pseudomonadati</taxon>
        <taxon>Bacteroidota</taxon>
        <taxon>Bacteroidia</taxon>
        <taxon>Bacteroidales</taxon>
        <taxon>Bacteroidaceae</taxon>
        <taxon>Bacteroides</taxon>
    </lineage>
</organism>